<sequence>MMVETSPDWLPPGWTREFRFQKTGRQITQYVNLASGQRFFTKDDLLRYTKMESKRCDYKVPTLRKNVTSSANDQAVVNVTAVKENKRLDWLPKDWLVEVKTRKSGLTFGRQDKYYTDPVSSYVFRSKTTVLRYLETGEIAETAFLPKKDNDGRFLTNADESQLPAAKRKKVKHLADGRELAIGGETSDRRNLPDLDTETFEKGQSNDDYDENETEKKSSMDSKISCESKNKKVLDLPQGLSNQLDQLDSKQVASGLEHVKPCQSEAIGSCVLDDKSHLRLNVHSNPEVAKQAYASTIKSHCGLTEKIIKPIEEEDNLGKQPQKLEAEKTSDSKSEVQALLSSEQCQELTMKTLKGGVQPHEDAADEGLVSTPASSVLQEKNRRKTRMESKRINVETKNSSKFKKMKEHDTTHRFSTPLAVLEQEQVANEVQHFFCSDPCLEFAIKTLTGAIPLEDAISEGLVKTSIANVQQQKSLIETRTEHSSCKKTLFSSVGYENKDAGLQQGSSKQLVGHATELVAKSLSNEQILDFAAGKIYDSKTIRYVDLTVKSSSKSKEPHKNQTVPAQTNDKNPGKPSAIPFGSSWSDWSDSFFESPFKILASSSLAENTFSFQSNFHQSFGGYGNFAPPTGQSVQQQQFPLNPPSLSLPKSSTTAAKKSYRKGKKKLSDKVARS</sequence>
<evidence type="ECO:0000259" key="7">
    <source>
        <dbReference type="PROSITE" id="PS50982"/>
    </source>
</evidence>
<evidence type="ECO:0000256" key="5">
    <source>
        <dbReference type="ARBA" id="ARBA00023242"/>
    </source>
</evidence>
<keyword evidence="3" id="KW-0238">DNA-binding</keyword>
<evidence type="ECO:0000256" key="4">
    <source>
        <dbReference type="ARBA" id="ARBA00023163"/>
    </source>
</evidence>
<feature type="compositionally biased region" description="Low complexity" evidence="6">
    <location>
        <begin position="634"/>
        <end position="651"/>
    </location>
</feature>
<feature type="compositionally biased region" description="Basic and acidic residues" evidence="6">
    <location>
        <begin position="186"/>
        <end position="205"/>
    </location>
</feature>
<dbReference type="GO" id="GO:0005634">
    <property type="term" value="C:nucleus"/>
    <property type="evidence" value="ECO:0007669"/>
    <property type="project" value="UniProtKB-SubCell"/>
</dbReference>
<feature type="compositionally biased region" description="Basic and acidic residues" evidence="6">
    <location>
        <begin position="322"/>
        <end position="332"/>
    </location>
</feature>
<name>A0A6A3A681_HIBSY</name>
<feature type="compositionally biased region" description="Basic and acidic residues" evidence="6">
    <location>
        <begin position="214"/>
        <end position="226"/>
    </location>
</feature>
<organism evidence="8 9">
    <name type="scientific">Hibiscus syriacus</name>
    <name type="common">Rose of Sharon</name>
    <dbReference type="NCBI Taxonomy" id="106335"/>
    <lineage>
        <taxon>Eukaryota</taxon>
        <taxon>Viridiplantae</taxon>
        <taxon>Streptophyta</taxon>
        <taxon>Embryophyta</taxon>
        <taxon>Tracheophyta</taxon>
        <taxon>Spermatophyta</taxon>
        <taxon>Magnoliopsida</taxon>
        <taxon>eudicotyledons</taxon>
        <taxon>Gunneridae</taxon>
        <taxon>Pentapetalae</taxon>
        <taxon>rosids</taxon>
        <taxon>malvids</taxon>
        <taxon>Malvales</taxon>
        <taxon>Malvaceae</taxon>
        <taxon>Malvoideae</taxon>
        <taxon>Hibiscus</taxon>
    </lineage>
</organism>
<dbReference type="InterPro" id="IPR016177">
    <property type="entry name" value="DNA-bd_dom_sf"/>
</dbReference>
<accession>A0A6A3A681</accession>
<evidence type="ECO:0000256" key="1">
    <source>
        <dbReference type="ARBA" id="ARBA00004123"/>
    </source>
</evidence>
<gene>
    <name evidence="8" type="ORF">F3Y22_tig00110569pilonHSYRG00089</name>
</gene>
<dbReference type="Proteomes" id="UP000436088">
    <property type="component" value="Unassembled WGS sequence"/>
</dbReference>
<evidence type="ECO:0000256" key="3">
    <source>
        <dbReference type="ARBA" id="ARBA00023125"/>
    </source>
</evidence>
<keyword evidence="5" id="KW-0539">Nucleus</keyword>
<feature type="region of interest" description="Disordered" evidence="6">
    <location>
        <begin position="150"/>
        <end position="226"/>
    </location>
</feature>
<dbReference type="OrthoDB" id="10072024at2759"/>
<dbReference type="SUPFAM" id="SSF54171">
    <property type="entry name" value="DNA-binding domain"/>
    <property type="match status" value="2"/>
</dbReference>
<dbReference type="InterPro" id="IPR001739">
    <property type="entry name" value="Methyl_CpG_DNA-bd"/>
</dbReference>
<evidence type="ECO:0000313" key="8">
    <source>
        <dbReference type="EMBL" id="KAE8699860.1"/>
    </source>
</evidence>
<comment type="caution">
    <text evidence="8">The sequence shown here is derived from an EMBL/GenBank/DDBJ whole genome shotgun (WGS) entry which is preliminary data.</text>
</comment>
<comment type="subcellular location">
    <subcellularLocation>
        <location evidence="1">Nucleus</location>
    </subcellularLocation>
</comment>
<evidence type="ECO:0000256" key="6">
    <source>
        <dbReference type="SAM" id="MobiDB-lite"/>
    </source>
</evidence>
<dbReference type="PANTHER" id="PTHR34067">
    <property type="entry name" value="OS04G0193200 PROTEIN"/>
    <property type="match status" value="1"/>
</dbReference>
<dbReference type="InterPro" id="IPR038945">
    <property type="entry name" value="MBD13-like"/>
</dbReference>
<dbReference type="PANTHER" id="PTHR34067:SF20">
    <property type="entry name" value="OS08G0206700 PROTEIN"/>
    <property type="match status" value="1"/>
</dbReference>
<evidence type="ECO:0000313" key="9">
    <source>
        <dbReference type="Proteomes" id="UP000436088"/>
    </source>
</evidence>
<dbReference type="GO" id="GO:0003677">
    <property type="term" value="F:DNA binding"/>
    <property type="evidence" value="ECO:0007669"/>
    <property type="project" value="UniProtKB-KW"/>
</dbReference>
<dbReference type="Pfam" id="PF01429">
    <property type="entry name" value="MBD"/>
    <property type="match status" value="1"/>
</dbReference>
<feature type="domain" description="MBD" evidence="7">
    <location>
        <begin position="1"/>
        <end position="65"/>
    </location>
</feature>
<feature type="region of interest" description="Disordered" evidence="6">
    <location>
        <begin position="623"/>
        <end position="673"/>
    </location>
</feature>
<keyword evidence="4" id="KW-0804">Transcription</keyword>
<evidence type="ECO:0000256" key="2">
    <source>
        <dbReference type="ARBA" id="ARBA00023015"/>
    </source>
</evidence>
<dbReference type="AlphaFoldDB" id="A0A6A3A681"/>
<keyword evidence="9" id="KW-1185">Reference proteome</keyword>
<keyword evidence="2" id="KW-0805">Transcription regulation</keyword>
<reference evidence="8" key="1">
    <citation type="submission" date="2019-09" db="EMBL/GenBank/DDBJ databases">
        <title>Draft genome information of white flower Hibiscus syriacus.</title>
        <authorList>
            <person name="Kim Y.-M."/>
        </authorList>
    </citation>
    <scope>NUCLEOTIDE SEQUENCE [LARGE SCALE GENOMIC DNA]</scope>
    <source>
        <strain evidence="8">YM2019G1</strain>
    </source>
</reference>
<proteinExistence type="predicted"/>
<feature type="domain" description="MBD" evidence="7">
    <location>
        <begin position="81"/>
        <end position="161"/>
    </location>
</feature>
<feature type="region of interest" description="Disordered" evidence="6">
    <location>
        <begin position="550"/>
        <end position="579"/>
    </location>
</feature>
<dbReference type="PROSITE" id="PS50982">
    <property type="entry name" value="MBD"/>
    <property type="match status" value="2"/>
</dbReference>
<dbReference type="EMBL" id="VEPZ02001033">
    <property type="protein sequence ID" value="KAE8699860.1"/>
    <property type="molecule type" value="Genomic_DNA"/>
</dbReference>
<protein>
    <recommendedName>
        <fullName evidence="7">MBD domain-containing protein</fullName>
    </recommendedName>
</protein>
<feature type="region of interest" description="Disordered" evidence="6">
    <location>
        <begin position="312"/>
        <end position="332"/>
    </location>
</feature>
<feature type="compositionally biased region" description="Polar residues" evidence="6">
    <location>
        <begin position="560"/>
        <end position="570"/>
    </location>
</feature>
<dbReference type="Gene3D" id="3.30.890.10">
    <property type="entry name" value="Methyl-cpg-binding Protein 2, Chain A"/>
    <property type="match status" value="2"/>
</dbReference>